<dbReference type="OrthoDB" id="1870062at2759"/>
<feature type="domain" description="HSR" evidence="4">
    <location>
        <begin position="1"/>
        <end position="115"/>
    </location>
</feature>
<dbReference type="InterPro" id="IPR043563">
    <property type="entry name" value="Sp110/Sp140/Sp140L-like"/>
</dbReference>
<dbReference type="Pfam" id="PF03172">
    <property type="entry name" value="HSR"/>
    <property type="match status" value="1"/>
</dbReference>
<accession>A0A2D0S4G4</accession>
<dbReference type="PANTHER" id="PTHR46386">
    <property type="entry name" value="NUCLEAR BODY PROTEIN SP140"/>
    <property type="match status" value="1"/>
</dbReference>
<dbReference type="GO" id="GO:0000981">
    <property type="term" value="F:DNA-binding transcription factor activity, RNA polymerase II-specific"/>
    <property type="evidence" value="ECO:0007669"/>
    <property type="project" value="TreeGrafter"/>
</dbReference>
<evidence type="ECO:0000313" key="6">
    <source>
        <dbReference type="RefSeq" id="XP_017337110.1"/>
    </source>
</evidence>
<keyword evidence="1" id="KW-0597">Phosphoprotein</keyword>
<feature type="domain" description="SAND" evidence="3">
    <location>
        <begin position="305"/>
        <end position="384"/>
    </location>
</feature>
<evidence type="ECO:0000313" key="5">
    <source>
        <dbReference type="Proteomes" id="UP000221080"/>
    </source>
</evidence>
<dbReference type="PANTHER" id="PTHR46386:SF1">
    <property type="entry name" value="NUCLEAR BODY PROTEIN SP140-LIKE PROTEIN"/>
    <property type="match status" value="1"/>
</dbReference>
<dbReference type="InterPro" id="IPR004865">
    <property type="entry name" value="HSR_dom"/>
</dbReference>
<protein>
    <submittedName>
        <fullName evidence="6">Nuclear body protein SP140-like protein</fullName>
    </submittedName>
</protein>
<organism evidence="5 6">
    <name type="scientific">Ictalurus punctatus</name>
    <name type="common">Channel catfish</name>
    <name type="synonym">Silurus punctatus</name>
    <dbReference type="NCBI Taxonomy" id="7998"/>
    <lineage>
        <taxon>Eukaryota</taxon>
        <taxon>Metazoa</taxon>
        <taxon>Chordata</taxon>
        <taxon>Craniata</taxon>
        <taxon>Vertebrata</taxon>
        <taxon>Euteleostomi</taxon>
        <taxon>Actinopterygii</taxon>
        <taxon>Neopterygii</taxon>
        <taxon>Teleostei</taxon>
        <taxon>Ostariophysi</taxon>
        <taxon>Siluriformes</taxon>
        <taxon>Ictaluridae</taxon>
        <taxon>Ictalurus</taxon>
    </lineage>
</organism>
<feature type="compositionally biased region" description="Basic and acidic residues" evidence="2">
    <location>
        <begin position="250"/>
        <end position="274"/>
    </location>
</feature>
<dbReference type="PROSITE" id="PS50864">
    <property type="entry name" value="SAND"/>
    <property type="match status" value="1"/>
</dbReference>
<name>A0A2D0S4G4_ICTPU</name>
<evidence type="ECO:0000259" key="3">
    <source>
        <dbReference type="PROSITE" id="PS50864"/>
    </source>
</evidence>
<dbReference type="GO" id="GO:0003677">
    <property type="term" value="F:DNA binding"/>
    <property type="evidence" value="ECO:0007669"/>
    <property type="project" value="InterPro"/>
</dbReference>
<dbReference type="PROSITE" id="PS51414">
    <property type="entry name" value="HSR"/>
    <property type="match status" value="1"/>
</dbReference>
<dbReference type="KEGG" id="ipu:108272834"/>
<dbReference type="Proteomes" id="UP000221080">
    <property type="component" value="Chromosome 12"/>
</dbReference>
<dbReference type="Gene3D" id="3.10.390.10">
    <property type="entry name" value="SAND domain-like"/>
    <property type="match status" value="1"/>
</dbReference>
<dbReference type="RefSeq" id="XP_017337110.1">
    <property type="nucleotide sequence ID" value="XM_017481621.3"/>
</dbReference>
<dbReference type="SUPFAM" id="SSF63763">
    <property type="entry name" value="SAND domain-like"/>
    <property type="match status" value="1"/>
</dbReference>
<evidence type="ECO:0000256" key="2">
    <source>
        <dbReference type="SAM" id="MobiDB-lite"/>
    </source>
</evidence>
<evidence type="ECO:0000256" key="1">
    <source>
        <dbReference type="ARBA" id="ARBA00022553"/>
    </source>
</evidence>
<dbReference type="GO" id="GO:0005634">
    <property type="term" value="C:nucleus"/>
    <property type="evidence" value="ECO:0007669"/>
    <property type="project" value="InterPro"/>
</dbReference>
<evidence type="ECO:0000259" key="4">
    <source>
        <dbReference type="PROSITE" id="PS51414"/>
    </source>
</evidence>
<reference evidence="5" key="1">
    <citation type="journal article" date="2016" name="Nat. Commun.">
        <title>The channel catfish genome sequence provides insights into the evolution of scale formation in teleosts.</title>
        <authorList>
            <person name="Liu Z."/>
            <person name="Liu S."/>
            <person name="Yao J."/>
            <person name="Bao L."/>
            <person name="Zhang J."/>
            <person name="Li Y."/>
            <person name="Jiang C."/>
            <person name="Sun L."/>
            <person name="Wang R."/>
            <person name="Zhang Y."/>
            <person name="Zhou T."/>
            <person name="Zeng Q."/>
            <person name="Fu Q."/>
            <person name="Gao S."/>
            <person name="Li N."/>
            <person name="Koren S."/>
            <person name="Jiang Y."/>
            <person name="Zimin A."/>
            <person name="Xu P."/>
            <person name="Phillippy A.M."/>
            <person name="Geng X."/>
            <person name="Song L."/>
            <person name="Sun F."/>
            <person name="Li C."/>
            <person name="Wang X."/>
            <person name="Chen A."/>
            <person name="Jin Y."/>
            <person name="Yuan Z."/>
            <person name="Yang Y."/>
            <person name="Tan S."/>
            <person name="Peatman E."/>
            <person name="Lu J."/>
            <person name="Qin Z."/>
            <person name="Dunham R."/>
            <person name="Li Z."/>
            <person name="Sonstegard T."/>
            <person name="Feng J."/>
            <person name="Danzmann R.G."/>
            <person name="Schroeder S."/>
            <person name="Scheffler B."/>
            <person name="Duke M.V."/>
            <person name="Ballard L."/>
            <person name="Kucuktas H."/>
            <person name="Kaltenboeck L."/>
            <person name="Liu H."/>
            <person name="Armbruster J."/>
            <person name="Xie Y."/>
            <person name="Kirby M.L."/>
            <person name="Tian Y."/>
            <person name="Flanagan M.E."/>
            <person name="Mu W."/>
            <person name="Waldbieser G.C."/>
        </authorList>
    </citation>
    <scope>NUCLEOTIDE SEQUENCE [LARGE SCALE GENOMIC DNA]</scope>
    <source>
        <strain evidence="5">SDA103</strain>
    </source>
</reference>
<sequence length="393" mass="45103">MNSIRMALPDSLTDEELIKFLHRKKTEISSCIEEPLTFLNQLRDHDLVPEDLYQRVIKMKTKGRRQKGVYDILNWVENNQGQHVKLFWSCVFKDHILREYPRLRDLQNSLLDGSFRISEKLPKAEEPSSNTEVQRKKKKQEQKKGATKRKKSGEETDEGVQGPSSVSSKKKQAVKPPHCCVQIAINLPNAETQISNTEVERKEKKQKKGATKRKKIFVETDEEERGPSSVSNQKTPDMKPPLCSSWIPEKIIKEEEPSSNTEVERKEKKQEQKKGATKRKKSGKETHEERGPSSVFNQKIPAMKSPLSQLLEKGELPVTCGDKEGILYPDQLARGGNCILSQGVWFTPCGFEKFSGRGNSKNWKISIRCQNITLHKLIQEGKLQCRDKKVRRE</sequence>
<keyword evidence="5" id="KW-1185">Reference proteome</keyword>
<proteinExistence type="predicted"/>
<dbReference type="InterPro" id="IPR000770">
    <property type="entry name" value="SAND_dom"/>
</dbReference>
<dbReference type="InterPro" id="IPR010919">
    <property type="entry name" value="SAND-like_dom_sf"/>
</dbReference>
<feature type="region of interest" description="Disordered" evidence="2">
    <location>
        <begin position="196"/>
        <end position="300"/>
    </location>
</feature>
<gene>
    <name evidence="6" type="primary">LOC108272834</name>
</gene>
<dbReference type="GeneID" id="108272834"/>
<feature type="compositionally biased region" description="Basic residues" evidence="2">
    <location>
        <begin position="135"/>
        <end position="151"/>
    </location>
</feature>
<dbReference type="SMART" id="SM00258">
    <property type="entry name" value="SAND"/>
    <property type="match status" value="1"/>
</dbReference>
<feature type="region of interest" description="Disordered" evidence="2">
    <location>
        <begin position="121"/>
        <end position="175"/>
    </location>
</feature>
<feature type="compositionally biased region" description="Basic residues" evidence="2">
    <location>
        <begin position="204"/>
        <end position="215"/>
    </location>
</feature>
<reference evidence="6" key="2">
    <citation type="submission" date="2025-08" db="UniProtKB">
        <authorList>
            <consortium name="RefSeq"/>
        </authorList>
    </citation>
    <scope>IDENTIFICATION</scope>
    <source>
        <tissue evidence="6">Blood</tissue>
    </source>
</reference>
<dbReference type="Pfam" id="PF01342">
    <property type="entry name" value="SAND"/>
    <property type="match status" value="1"/>
</dbReference>
<dbReference type="AlphaFoldDB" id="A0A2D0S4G4"/>